<protein>
    <submittedName>
        <fullName evidence="2">MTH895/ArsE family thioredoxin-like protein</fullName>
    </submittedName>
</protein>
<sequence length="161" mass="17757">MDAATQRFIRIGTASIGLIGLDIALNTIARKEVNETEAVDFLFSEISRQNYIPPGNTEKYKEALLKAYRKHCNISTEEEGLVIRIFGTGCVTCNSLQILVIEILDRLKLAADIEQIHDPDEIGRAGVTMTPALMINGTLKSTGLMPTPAQVEQWIQEANNV</sequence>
<dbReference type="SUPFAM" id="SSF52833">
    <property type="entry name" value="Thioredoxin-like"/>
    <property type="match status" value="1"/>
</dbReference>
<dbReference type="EMBL" id="CP159373">
    <property type="protein sequence ID" value="XCN74947.1"/>
    <property type="molecule type" value="Genomic_DNA"/>
</dbReference>
<evidence type="ECO:0000313" key="2">
    <source>
        <dbReference type="EMBL" id="XCN74947.1"/>
    </source>
</evidence>
<dbReference type="AlphaFoldDB" id="A0AAU8M0I2"/>
<dbReference type="PANTHER" id="PTHR36450:SF1">
    <property type="entry name" value="THIOREDOXIN"/>
    <property type="match status" value="1"/>
</dbReference>
<gene>
    <name evidence="2" type="ORF">Q3M24_09465</name>
</gene>
<dbReference type="InterPro" id="IPR012336">
    <property type="entry name" value="Thioredoxin-like_fold"/>
</dbReference>
<reference evidence="2" key="2">
    <citation type="submission" date="2024-06" db="EMBL/GenBank/DDBJ databases">
        <authorList>
            <person name="Plum-Jensen L.E."/>
            <person name="Schramm A."/>
            <person name="Marshall I.P.G."/>
        </authorList>
    </citation>
    <scope>NUCLEOTIDE SEQUENCE</scope>
    <source>
        <strain evidence="2">Rat1</strain>
    </source>
</reference>
<name>A0AAU8M0I2_9BACT</name>
<dbReference type="InterPro" id="IPR005243">
    <property type="entry name" value="THIRX-like_proc"/>
</dbReference>
<reference evidence="2" key="1">
    <citation type="journal article" date="2024" name="Syst. Appl. Microbiol.">
        <title>First single-strain enrichments of Electrothrix cable bacteria, description of E. aestuarii sp. nov. and E. rattekaaiensis sp. nov., and proposal of a cable bacteria taxonomy following the rules of the SeqCode.</title>
        <authorList>
            <person name="Plum-Jensen L.E."/>
            <person name="Schramm A."/>
            <person name="Marshall I.P.G."/>
        </authorList>
    </citation>
    <scope>NUCLEOTIDE SEQUENCE</scope>
    <source>
        <strain evidence="2">Rat1</strain>
    </source>
</reference>
<organism evidence="2">
    <name type="scientific">Candidatus Electrothrix aestuarii</name>
    <dbReference type="NCBI Taxonomy" id="3062594"/>
    <lineage>
        <taxon>Bacteria</taxon>
        <taxon>Pseudomonadati</taxon>
        <taxon>Thermodesulfobacteriota</taxon>
        <taxon>Desulfobulbia</taxon>
        <taxon>Desulfobulbales</taxon>
        <taxon>Desulfobulbaceae</taxon>
        <taxon>Candidatus Electrothrix</taxon>
    </lineage>
</organism>
<dbReference type="Pfam" id="PF13192">
    <property type="entry name" value="Thioredoxin_3"/>
    <property type="match status" value="1"/>
</dbReference>
<dbReference type="Gene3D" id="3.40.30.10">
    <property type="entry name" value="Glutaredoxin"/>
    <property type="match status" value="1"/>
</dbReference>
<dbReference type="InterPro" id="IPR036249">
    <property type="entry name" value="Thioredoxin-like_sf"/>
</dbReference>
<feature type="domain" description="Thioredoxin-like fold" evidence="1">
    <location>
        <begin position="83"/>
        <end position="156"/>
    </location>
</feature>
<proteinExistence type="predicted"/>
<dbReference type="PANTHER" id="PTHR36450">
    <property type="entry name" value="THIOREDOXIN"/>
    <property type="match status" value="1"/>
</dbReference>
<evidence type="ECO:0000259" key="1">
    <source>
        <dbReference type="Pfam" id="PF13192"/>
    </source>
</evidence>
<dbReference type="KEGG" id="eaj:Q3M24_09465"/>
<dbReference type="NCBIfam" id="TIGR00412">
    <property type="entry name" value="redox_disulf_2"/>
    <property type="match status" value="1"/>
</dbReference>
<accession>A0AAU8M0I2</accession>